<protein>
    <recommendedName>
        <fullName evidence="4">Translation initiation factor 2</fullName>
    </recommendedName>
</protein>
<evidence type="ECO:0008006" key="4">
    <source>
        <dbReference type="Google" id="ProtNLM"/>
    </source>
</evidence>
<dbReference type="OrthoDB" id="2973306at2"/>
<sequence>MKFNKSFGQNGQNLQTESHAEKLAVIGEAIAKIGDAIASIAAVLALEEPPEKGDNDEYKSMQKEIDHLTAENERLKNQLNNRRHNWL</sequence>
<proteinExistence type="predicted"/>
<accession>A0A5J6SMC5</accession>
<name>A0A5J6SMC5_9BACI</name>
<evidence type="ECO:0000313" key="2">
    <source>
        <dbReference type="EMBL" id="QFF98872.1"/>
    </source>
</evidence>
<dbReference type="KEGG" id="psyo:PB01_08515"/>
<dbReference type="AlphaFoldDB" id="A0A5J6SMC5"/>
<keyword evidence="3" id="KW-1185">Reference proteome</keyword>
<gene>
    <name evidence="2" type="ORF">PB01_08515</name>
</gene>
<reference evidence="2 3" key="1">
    <citation type="submission" date="2018-07" db="EMBL/GenBank/DDBJ databases">
        <title>Complete genome sequence of Psychrobacillus sp. PB01, isolated from iceberg, and comparative genome analysis of Psychrobacillus strains.</title>
        <authorList>
            <person name="Lee P.C."/>
        </authorList>
    </citation>
    <scope>NUCLEOTIDE SEQUENCE [LARGE SCALE GENOMIC DNA]</scope>
    <source>
        <strain evidence="2 3">PB01</strain>
    </source>
</reference>
<dbReference type="RefSeq" id="WP_151699806.1">
    <property type="nucleotide sequence ID" value="NZ_CP031223.1"/>
</dbReference>
<keyword evidence="1" id="KW-0175">Coiled coil</keyword>
<dbReference type="EMBL" id="CP031223">
    <property type="protein sequence ID" value="QFF98872.1"/>
    <property type="molecule type" value="Genomic_DNA"/>
</dbReference>
<dbReference type="Proteomes" id="UP000325517">
    <property type="component" value="Chromosome"/>
</dbReference>
<organism evidence="2 3">
    <name type="scientific">Psychrobacillus glaciei</name>
    <dbReference type="NCBI Taxonomy" id="2283160"/>
    <lineage>
        <taxon>Bacteria</taxon>
        <taxon>Bacillati</taxon>
        <taxon>Bacillota</taxon>
        <taxon>Bacilli</taxon>
        <taxon>Bacillales</taxon>
        <taxon>Bacillaceae</taxon>
        <taxon>Psychrobacillus</taxon>
    </lineage>
</organism>
<feature type="coiled-coil region" evidence="1">
    <location>
        <begin position="58"/>
        <end position="85"/>
    </location>
</feature>
<evidence type="ECO:0000313" key="3">
    <source>
        <dbReference type="Proteomes" id="UP000325517"/>
    </source>
</evidence>
<evidence type="ECO:0000256" key="1">
    <source>
        <dbReference type="SAM" id="Coils"/>
    </source>
</evidence>